<dbReference type="EMBL" id="JAPQKP010000001">
    <property type="protein sequence ID" value="KAJ5211174.1"/>
    <property type="molecule type" value="Genomic_DNA"/>
</dbReference>
<evidence type="ECO:0000313" key="2">
    <source>
        <dbReference type="EMBL" id="KAJ5211174.1"/>
    </source>
</evidence>
<feature type="region of interest" description="Disordered" evidence="1">
    <location>
        <begin position="1"/>
        <end position="43"/>
    </location>
</feature>
<evidence type="ECO:0000256" key="1">
    <source>
        <dbReference type="SAM" id="MobiDB-lite"/>
    </source>
</evidence>
<dbReference type="AlphaFoldDB" id="A0A9W9T6D2"/>
<accession>A0A9W9T6D2</accession>
<gene>
    <name evidence="2" type="ORF">N7472_001313</name>
</gene>
<reference evidence="2" key="2">
    <citation type="journal article" date="2023" name="IMA Fungus">
        <title>Comparative genomic study of the Penicillium genus elucidates a diverse pangenome and 15 lateral gene transfer events.</title>
        <authorList>
            <person name="Petersen C."/>
            <person name="Sorensen T."/>
            <person name="Nielsen M.R."/>
            <person name="Sondergaard T.E."/>
            <person name="Sorensen J.L."/>
            <person name="Fitzpatrick D.A."/>
            <person name="Frisvad J.C."/>
            <person name="Nielsen K.L."/>
        </authorList>
    </citation>
    <scope>NUCLEOTIDE SEQUENCE</scope>
    <source>
        <strain evidence="2">IBT 16849</strain>
    </source>
</reference>
<sequence length="96" mass="10421">MARALQWGQVKGPGHRVPLSWGTGARPREDTPGEEDTSMSTPPFSTSALSACLAFRPLSTSTLWKSLCSAKQVKSSTGVLDELISVVKFAFQYNFN</sequence>
<organism evidence="2 3">
    <name type="scientific">Penicillium cf. griseofulvum</name>
    <dbReference type="NCBI Taxonomy" id="2972120"/>
    <lineage>
        <taxon>Eukaryota</taxon>
        <taxon>Fungi</taxon>
        <taxon>Dikarya</taxon>
        <taxon>Ascomycota</taxon>
        <taxon>Pezizomycotina</taxon>
        <taxon>Eurotiomycetes</taxon>
        <taxon>Eurotiomycetidae</taxon>
        <taxon>Eurotiales</taxon>
        <taxon>Aspergillaceae</taxon>
        <taxon>Penicillium</taxon>
    </lineage>
</organism>
<dbReference type="Proteomes" id="UP001150879">
    <property type="component" value="Unassembled WGS sequence"/>
</dbReference>
<keyword evidence="3" id="KW-1185">Reference proteome</keyword>
<reference evidence="2" key="1">
    <citation type="submission" date="2022-11" db="EMBL/GenBank/DDBJ databases">
        <authorList>
            <person name="Petersen C."/>
        </authorList>
    </citation>
    <scope>NUCLEOTIDE SEQUENCE</scope>
    <source>
        <strain evidence="2">IBT 16849</strain>
    </source>
</reference>
<evidence type="ECO:0000313" key="3">
    <source>
        <dbReference type="Proteomes" id="UP001150879"/>
    </source>
</evidence>
<proteinExistence type="predicted"/>
<protein>
    <submittedName>
        <fullName evidence="2">Uncharacterized protein</fullName>
    </submittedName>
</protein>
<name>A0A9W9T6D2_9EURO</name>
<comment type="caution">
    <text evidence="2">The sequence shown here is derived from an EMBL/GenBank/DDBJ whole genome shotgun (WGS) entry which is preliminary data.</text>
</comment>